<dbReference type="GO" id="GO:0009378">
    <property type="term" value="F:four-way junction helicase activity"/>
    <property type="evidence" value="ECO:0007669"/>
    <property type="project" value="TreeGrafter"/>
</dbReference>
<dbReference type="SMART" id="SM00487">
    <property type="entry name" value="DEXDc"/>
    <property type="match status" value="1"/>
</dbReference>
<accession>M5CGR5</accession>
<dbReference type="InterPro" id="IPR011545">
    <property type="entry name" value="DEAD/DEAH_box_helicase_dom"/>
</dbReference>
<dbReference type="AlphaFoldDB" id="M5CGR5"/>
<dbReference type="SUPFAM" id="SSF52540">
    <property type="entry name" value="P-loop containing nucleoside triphosphate hydrolases"/>
    <property type="match status" value="1"/>
</dbReference>
<dbReference type="InterPro" id="IPR014001">
    <property type="entry name" value="Helicase_ATP-bd"/>
</dbReference>
<dbReference type="GO" id="GO:0005634">
    <property type="term" value="C:nucleus"/>
    <property type="evidence" value="ECO:0007669"/>
    <property type="project" value="TreeGrafter"/>
</dbReference>
<keyword evidence="2" id="KW-0238">DNA-binding</keyword>
<protein>
    <recommendedName>
        <fullName evidence="5">Helicase ATP-binding domain-containing protein</fullName>
    </recommendedName>
</protein>
<dbReference type="GO" id="GO:0005524">
    <property type="term" value="F:ATP binding"/>
    <property type="evidence" value="ECO:0007669"/>
    <property type="project" value="InterPro"/>
</dbReference>
<dbReference type="PANTHER" id="PTHR13710">
    <property type="entry name" value="DNA HELICASE RECQ FAMILY MEMBER"/>
    <property type="match status" value="1"/>
</dbReference>
<evidence type="ECO:0000256" key="2">
    <source>
        <dbReference type="ARBA" id="ARBA00023125"/>
    </source>
</evidence>
<sequence length="242" mass="27378">MSEHGDIREELKAAIYDRVEHKFEARPFQLDAALATINGKDVIVHAGTGSGKTLIFAAPHFVRPNRVSIIISPLILLQQDQRERMEKLKLEAIAINKEVHIKPEQWGRLERGEYQIVLMSPEMALHNELVHKVFASKAFRNALISLSVDECHTISLWGGDFLQAVSATLRPNVKQDVISTLGFSANPQDYVDINIADIQRPEDIPKTIIYIDDVQDVTDAVITLNQWLPQHLRQLGLIRPEK</sequence>
<dbReference type="Gene3D" id="3.40.50.300">
    <property type="entry name" value="P-loop containing nucleotide triphosphate hydrolases"/>
    <property type="match status" value="1"/>
</dbReference>
<evidence type="ECO:0000313" key="7">
    <source>
        <dbReference type="Proteomes" id="UP000012065"/>
    </source>
</evidence>
<dbReference type="PROSITE" id="PS51192">
    <property type="entry name" value="HELICASE_ATP_BIND_1"/>
    <property type="match status" value="1"/>
</dbReference>
<dbReference type="GO" id="GO:0003677">
    <property type="term" value="F:DNA binding"/>
    <property type="evidence" value="ECO:0007669"/>
    <property type="project" value="UniProtKB-KW"/>
</dbReference>
<reference evidence="6 7" key="1">
    <citation type="journal article" date="2013" name="J. Biotechnol.">
        <title>Establishment and interpretation of the genome sequence of the phytopathogenic fungus Rhizoctonia solani AG1-IB isolate 7/3/14.</title>
        <authorList>
            <person name="Wibberg D.W."/>
            <person name="Jelonek L.J."/>
            <person name="Rupp O.R."/>
            <person name="Hennig M.H."/>
            <person name="Eikmeyer F.E."/>
            <person name="Goesmann A.G."/>
            <person name="Hartmann A.H."/>
            <person name="Borriss R.B."/>
            <person name="Grosch R.G."/>
            <person name="Puehler A.P."/>
            <person name="Schlueter A.S."/>
        </authorList>
    </citation>
    <scope>NUCLEOTIDE SEQUENCE [LARGE SCALE GENOMIC DNA]</scope>
    <source>
        <strain evidence="7">AG1-IB / isolate 7/3/14</strain>
    </source>
</reference>
<feature type="domain" description="Helicase ATP-binding" evidence="5">
    <location>
        <begin position="33"/>
        <end position="187"/>
    </location>
</feature>
<dbReference type="PANTHER" id="PTHR13710:SF153">
    <property type="entry name" value="RECQ-LIKE DNA HELICASE BLM"/>
    <property type="match status" value="1"/>
</dbReference>
<keyword evidence="4" id="KW-0539">Nucleus</keyword>
<proteinExistence type="inferred from homology"/>
<dbReference type="GO" id="GO:0000724">
    <property type="term" value="P:double-strand break repair via homologous recombination"/>
    <property type="evidence" value="ECO:0007669"/>
    <property type="project" value="TreeGrafter"/>
</dbReference>
<gene>
    <name evidence="6" type="ORF">BN14_10717</name>
</gene>
<evidence type="ECO:0000259" key="5">
    <source>
        <dbReference type="PROSITE" id="PS51192"/>
    </source>
</evidence>
<dbReference type="GO" id="GO:0005737">
    <property type="term" value="C:cytoplasm"/>
    <property type="evidence" value="ECO:0007669"/>
    <property type="project" value="TreeGrafter"/>
</dbReference>
<dbReference type="GO" id="GO:0005694">
    <property type="term" value="C:chromosome"/>
    <property type="evidence" value="ECO:0007669"/>
    <property type="project" value="TreeGrafter"/>
</dbReference>
<name>M5CGR5_THACB</name>
<dbReference type="HOGENOM" id="CLU_001103_19_2_1"/>
<evidence type="ECO:0000256" key="3">
    <source>
        <dbReference type="ARBA" id="ARBA00023235"/>
    </source>
</evidence>
<dbReference type="Pfam" id="PF00270">
    <property type="entry name" value="DEAD"/>
    <property type="match status" value="1"/>
</dbReference>
<dbReference type="Proteomes" id="UP000012065">
    <property type="component" value="Unassembled WGS sequence"/>
</dbReference>
<organism evidence="6 7">
    <name type="scientific">Thanatephorus cucumeris (strain AG1-IB / isolate 7/3/14)</name>
    <name type="common">Lettuce bottom rot fungus</name>
    <name type="synonym">Rhizoctonia solani</name>
    <dbReference type="NCBI Taxonomy" id="1108050"/>
    <lineage>
        <taxon>Eukaryota</taxon>
        <taxon>Fungi</taxon>
        <taxon>Dikarya</taxon>
        <taxon>Basidiomycota</taxon>
        <taxon>Agaricomycotina</taxon>
        <taxon>Agaricomycetes</taxon>
        <taxon>Cantharellales</taxon>
        <taxon>Ceratobasidiaceae</taxon>
        <taxon>Rhizoctonia</taxon>
        <taxon>Rhizoctonia solani AG-1</taxon>
    </lineage>
</organism>
<comment type="caution">
    <text evidence="6">The sequence shown here is derived from an EMBL/GenBank/DDBJ whole genome shotgun (WGS) entry which is preliminary data.</text>
</comment>
<dbReference type="GO" id="GO:0043138">
    <property type="term" value="F:3'-5' DNA helicase activity"/>
    <property type="evidence" value="ECO:0007669"/>
    <property type="project" value="TreeGrafter"/>
</dbReference>
<evidence type="ECO:0000313" key="6">
    <source>
        <dbReference type="EMBL" id="CCO36577.1"/>
    </source>
</evidence>
<dbReference type="EMBL" id="CAOJ01016154">
    <property type="protein sequence ID" value="CCO36577.1"/>
    <property type="molecule type" value="Genomic_DNA"/>
</dbReference>
<evidence type="ECO:0000256" key="4">
    <source>
        <dbReference type="ARBA" id="ARBA00023242"/>
    </source>
</evidence>
<dbReference type="InterPro" id="IPR027417">
    <property type="entry name" value="P-loop_NTPase"/>
</dbReference>
<evidence type="ECO:0000256" key="1">
    <source>
        <dbReference type="ARBA" id="ARBA00005446"/>
    </source>
</evidence>
<keyword evidence="3" id="KW-0413">Isomerase</keyword>
<comment type="similarity">
    <text evidence="1">Belongs to the helicase family. RecQ subfamily.</text>
</comment>